<evidence type="ECO:0000259" key="2">
    <source>
        <dbReference type="Pfam" id="PF14200"/>
    </source>
</evidence>
<sequence length="173" mass="18411">MRHYTAHTDGSKVIAWAPHKPSDGKAYGNQVWEIRPSKNEGCYTIANAKTGTYLEAVGGLDVNGEGIDGVQVTCSKATGEDIPSYQEWMFLQDPTGQSVGSYAIGNVATELLVDVEGGSSTNGTRIQIHCAAEQIGTITELFWLIEPAEYSKPGAQTAEATMPADTEVSQNAA</sequence>
<feature type="region of interest" description="Disordered" evidence="1">
    <location>
        <begin position="154"/>
        <end position="173"/>
    </location>
</feature>
<proteinExistence type="predicted"/>
<protein>
    <recommendedName>
        <fullName evidence="2">Ricin B lectin domain-containing protein</fullName>
    </recommendedName>
</protein>
<dbReference type="SUPFAM" id="SSF50370">
    <property type="entry name" value="Ricin B-like lectins"/>
    <property type="match status" value="1"/>
</dbReference>
<dbReference type="PROSITE" id="PS50231">
    <property type="entry name" value="RICIN_B_LECTIN"/>
    <property type="match status" value="1"/>
</dbReference>
<dbReference type="InterPro" id="IPR000772">
    <property type="entry name" value="Ricin_B_lectin"/>
</dbReference>
<reference evidence="3 4" key="1">
    <citation type="journal article" date="2024" name="J Genomics">
        <title>Draft genome sequencing and assembly of Favolaschia claudopus CIRM-BRFM 2984 isolated from oak limbs.</title>
        <authorList>
            <person name="Navarro D."/>
            <person name="Drula E."/>
            <person name="Chaduli D."/>
            <person name="Cazenave R."/>
            <person name="Ahrendt S."/>
            <person name="Wang J."/>
            <person name="Lipzen A."/>
            <person name="Daum C."/>
            <person name="Barry K."/>
            <person name="Grigoriev I.V."/>
            <person name="Favel A."/>
            <person name="Rosso M.N."/>
            <person name="Martin F."/>
        </authorList>
    </citation>
    <scope>NUCLEOTIDE SEQUENCE [LARGE SCALE GENOMIC DNA]</scope>
    <source>
        <strain evidence="3 4">CIRM-BRFM 2984</strain>
    </source>
</reference>
<dbReference type="InterPro" id="IPR035992">
    <property type="entry name" value="Ricin_B-like_lectins"/>
</dbReference>
<dbReference type="Pfam" id="PF14200">
    <property type="entry name" value="RicinB_lectin_2"/>
    <property type="match status" value="1"/>
</dbReference>
<dbReference type="Gene3D" id="2.80.10.50">
    <property type="match status" value="1"/>
</dbReference>
<evidence type="ECO:0000256" key="1">
    <source>
        <dbReference type="SAM" id="MobiDB-lite"/>
    </source>
</evidence>
<dbReference type="Proteomes" id="UP001362999">
    <property type="component" value="Unassembled WGS sequence"/>
</dbReference>
<dbReference type="AlphaFoldDB" id="A0AAW0CPP6"/>
<accession>A0AAW0CPP6</accession>
<keyword evidence="4" id="KW-1185">Reference proteome</keyword>
<name>A0AAW0CPP6_9AGAR</name>
<evidence type="ECO:0000313" key="4">
    <source>
        <dbReference type="Proteomes" id="UP001362999"/>
    </source>
</evidence>
<organism evidence="3 4">
    <name type="scientific">Favolaschia claudopus</name>
    <dbReference type="NCBI Taxonomy" id="2862362"/>
    <lineage>
        <taxon>Eukaryota</taxon>
        <taxon>Fungi</taxon>
        <taxon>Dikarya</taxon>
        <taxon>Basidiomycota</taxon>
        <taxon>Agaricomycotina</taxon>
        <taxon>Agaricomycetes</taxon>
        <taxon>Agaricomycetidae</taxon>
        <taxon>Agaricales</taxon>
        <taxon>Marasmiineae</taxon>
        <taxon>Mycenaceae</taxon>
        <taxon>Favolaschia</taxon>
    </lineage>
</organism>
<gene>
    <name evidence="3" type="ORF">R3P38DRAFT_3180249</name>
</gene>
<dbReference type="EMBL" id="JAWWNJ010000015">
    <property type="protein sequence ID" value="KAK7040498.1"/>
    <property type="molecule type" value="Genomic_DNA"/>
</dbReference>
<feature type="domain" description="Ricin B lectin" evidence="2">
    <location>
        <begin position="29"/>
        <end position="128"/>
    </location>
</feature>
<evidence type="ECO:0000313" key="3">
    <source>
        <dbReference type="EMBL" id="KAK7040498.1"/>
    </source>
</evidence>
<comment type="caution">
    <text evidence="3">The sequence shown here is derived from an EMBL/GenBank/DDBJ whole genome shotgun (WGS) entry which is preliminary data.</text>
</comment>